<evidence type="ECO:0000256" key="2">
    <source>
        <dbReference type="ARBA" id="ARBA00004141"/>
    </source>
</evidence>
<dbReference type="SMART" id="SM00388">
    <property type="entry name" value="HisKA"/>
    <property type="match status" value="1"/>
</dbReference>
<comment type="subcellular location">
    <subcellularLocation>
        <location evidence="2">Membrane</location>
        <topology evidence="2">Multi-pass membrane protein</topology>
    </subcellularLocation>
</comment>
<comment type="caution">
    <text evidence="14">The sequence shown here is derived from an EMBL/GenBank/DDBJ whole genome shotgun (WGS) entry which is preliminary data.</text>
</comment>
<dbReference type="CDD" id="cd06225">
    <property type="entry name" value="HAMP"/>
    <property type="match status" value="1"/>
</dbReference>
<dbReference type="SMART" id="SM00387">
    <property type="entry name" value="HATPase_c"/>
    <property type="match status" value="1"/>
</dbReference>
<dbReference type="SUPFAM" id="SSF47384">
    <property type="entry name" value="Homodimeric domain of signal transducing histidine kinase"/>
    <property type="match status" value="1"/>
</dbReference>
<evidence type="ECO:0000256" key="7">
    <source>
        <dbReference type="ARBA" id="ARBA00022777"/>
    </source>
</evidence>
<evidence type="ECO:0000256" key="4">
    <source>
        <dbReference type="ARBA" id="ARBA00022553"/>
    </source>
</evidence>
<dbReference type="PROSITE" id="PS50109">
    <property type="entry name" value="HIS_KIN"/>
    <property type="match status" value="1"/>
</dbReference>
<dbReference type="InterPro" id="IPR004358">
    <property type="entry name" value="Sig_transdc_His_kin-like_C"/>
</dbReference>
<dbReference type="RefSeq" id="WP_077863552.1">
    <property type="nucleotide sequence ID" value="NZ_LZYZ01000001.1"/>
</dbReference>
<feature type="domain" description="HAMP" evidence="13">
    <location>
        <begin position="194"/>
        <end position="247"/>
    </location>
</feature>
<reference evidence="14 15" key="1">
    <citation type="submission" date="2016-05" db="EMBL/GenBank/DDBJ databases">
        <title>Microbial solvent formation.</title>
        <authorList>
            <person name="Poehlein A."/>
            <person name="Montoya Solano J.D."/>
            <person name="Flitsch S."/>
            <person name="Krabben P."/>
            <person name="Duerre P."/>
            <person name="Daniel R."/>
        </authorList>
    </citation>
    <scope>NUCLEOTIDE SEQUENCE [LARGE SCALE GENOMIC DNA]</scope>
    <source>
        <strain evidence="14 15">L1-8</strain>
    </source>
</reference>
<keyword evidence="10 11" id="KW-0472">Membrane</keyword>
<dbReference type="GO" id="GO:0000155">
    <property type="term" value="F:phosphorelay sensor kinase activity"/>
    <property type="evidence" value="ECO:0007669"/>
    <property type="project" value="InterPro"/>
</dbReference>
<comment type="catalytic activity">
    <reaction evidence="1">
        <text>ATP + protein L-histidine = ADP + protein N-phospho-L-histidine.</text>
        <dbReference type="EC" id="2.7.13.3"/>
    </reaction>
</comment>
<dbReference type="InterPro" id="IPR003661">
    <property type="entry name" value="HisK_dim/P_dom"/>
</dbReference>
<keyword evidence="6 11" id="KW-0812">Transmembrane</keyword>
<keyword evidence="7 14" id="KW-0418">Kinase</keyword>
<accession>A0A1S8NH16</accession>
<dbReference type="STRING" id="169679.CSACC_33560"/>
<keyword evidence="8 11" id="KW-1133">Transmembrane helix</keyword>
<dbReference type="SUPFAM" id="SSF55874">
    <property type="entry name" value="ATPase domain of HSP90 chaperone/DNA topoisomerase II/histidine kinase"/>
    <property type="match status" value="1"/>
</dbReference>
<dbReference type="InterPro" id="IPR036097">
    <property type="entry name" value="HisK_dim/P_sf"/>
</dbReference>
<evidence type="ECO:0000259" key="13">
    <source>
        <dbReference type="PROSITE" id="PS50885"/>
    </source>
</evidence>
<dbReference type="SMART" id="SM00304">
    <property type="entry name" value="HAMP"/>
    <property type="match status" value="1"/>
</dbReference>
<dbReference type="PROSITE" id="PS50885">
    <property type="entry name" value="HAMP"/>
    <property type="match status" value="1"/>
</dbReference>
<feature type="transmembrane region" description="Helical" evidence="11">
    <location>
        <begin position="170"/>
        <end position="193"/>
    </location>
</feature>
<evidence type="ECO:0000256" key="11">
    <source>
        <dbReference type="SAM" id="Phobius"/>
    </source>
</evidence>
<keyword evidence="5 14" id="KW-0808">Transferase</keyword>
<keyword evidence="4" id="KW-0597">Phosphoprotein</keyword>
<evidence type="ECO:0000256" key="9">
    <source>
        <dbReference type="ARBA" id="ARBA00023012"/>
    </source>
</evidence>
<dbReference type="Pfam" id="PF00672">
    <property type="entry name" value="HAMP"/>
    <property type="match status" value="1"/>
</dbReference>
<dbReference type="CDD" id="cd00082">
    <property type="entry name" value="HisKA"/>
    <property type="match status" value="1"/>
</dbReference>
<dbReference type="InterPro" id="IPR005467">
    <property type="entry name" value="His_kinase_dom"/>
</dbReference>
<evidence type="ECO:0000256" key="6">
    <source>
        <dbReference type="ARBA" id="ARBA00022692"/>
    </source>
</evidence>
<dbReference type="EC" id="2.7.13.3" evidence="3"/>
<dbReference type="AlphaFoldDB" id="A0A1S8NH16"/>
<feature type="transmembrane region" description="Helical" evidence="11">
    <location>
        <begin position="12"/>
        <end position="33"/>
    </location>
</feature>
<dbReference type="Gene3D" id="3.30.565.10">
    <property type="entry name" value="Histidine kinase-like ATPase, C-terminal domain"/>
    <property type="match status" value="1"/>
</dbReference>
<name>A0A1S8NH16_CLOSA</name>
<dbReference type="Gene3D" id="6.10.340.10">
    <property type="match status" value="1"/>
</dbReference>
<dbReference type="Gene3D" id="1.10.287.130">
    <property type="match status" value="1"/>
</dbReference>
<gene>
    <name evidence="14" type="primary">baeS_1</name>
    <name evidence="14" type="ORF">CLOSAC_00300</name>
</gene>
<sequence length="470" mass="54306">MKNRKLRTKITIRVGILLILGGVILNIVVKNIIDYSSNNTIKNDMTIQQNNSTEFINQYFMINGKTLDKQTFISNSPMIAMKLSEYDNSTIGIYDVNGELQYQSVNGEVNKSINTHIEQAKNNKAYIYFTQENNEYKGYFAYPFYFNEEFLGIVEIVRDYKEIVTNNRNIYLLFTLVESFFFLIILILTYLIMRKSTRPIENLLNGVKEISKGNYGYEVLEHTNKDEISDLAYEYNKMRKKIKKQIELTHHLEKNRRDFFCNITHELKTPLTSISGYAELLQSNFDNEKFRKQAISSIEEESAKLNSMISSILEVSRGQILSKEKSEFNIGKMLNEVSEEMKIRNNNSIKVKLNIETCNIIGIYDEIKSLLLNLLENAYKYSIEYGEIEIVGQKEEGDYNIEISNKSSNLTADFKEKAFEPFMRGENAEDSDGNGLGLYICKLIVEEHNGDITIDITDNVVKVNVKLTCL</sequence>
<keyword evidence="9" id="KW-0902">Two-component regulatory system</keyword>
<dbReference type="PANTHER" id="PTHR45528">
    <property type="entry name" value="SENSOR HISTIDINE KINASE CPXA"/>
    <property type="match status" value="1"/>
</dbReference>
<feature type="domain" description="Histidine kinase" evidence="12">
    <location>
        <begin position="262"/>
        <end position="470"/>
    </location>
</feature>
<dbReference type="EMBL" id="LZYZ01000001">
    <property type="protein sequence ID" value="OOM15759.1"/>
    <property type="molecule type" value="Genomic_DNA"/>
</dbReference>
<dbReference type="Proteomes" id="UP000191154">
    <property type="component" value="Unassembled WGS sequence"/>
</dbReference>
<evidence type="ECO:0000313" key="14">
    <source>
        <dbReference type="EMBL" id="OOM15759.1"/>
    </source>
</evidence>
<dbReference type="SUPFAM" id="SSF158472">
    <property type="entry name" value="HAMP domain-like"/>
    <property type="match status" value="1"/>
</dbReference>
<dbReference type="InterPro" id="IPR003594">
    <property type="entry name" value="HATPase_dom"/>
</dbReference>
<evidence type="ECO:0000313" key="15">
    <source>
        <dbReference type="Proteomes" id="UP000191154"/>
    </source>
</evidence>
<dbReference type="Pfam" id="PF00512">
    <property type="entry name" value="HisKA"/>
    <property type="match status" value="1"/>
</dbReference>
<evidence type="ECO:0000256" key="1">
    <source>
        <dbReference type="ARBA" id="ARBA00000085"/>
    </source>
</evidence>
<evidence type="ECO:0000256" key="3">
    <source>
        <dbReference type="ARBA" id="ARBA00012438"/>
    </source>
</evidence>
<protein>
    <recommendedName>
        <fullName evidence="3">histidine kinase</fullName>
        <ecNumber evidence="3">2.7.13.3</ecNumber>
    </recommendedName>
</protein>
<evidence type="ECO:0000256" key="5">
    <source>
        <dbReference type="ARBA" id="ARBA00022679"/>
    </source>
</evidence>
<organism evidence="14 15">
    <name type="scientific">Clostridium saccharobutylicum</name>
    <dbReference type="NCBI Taxonomy" id="169679"/>
    <lineage>
        <taxon>Bacteria</taxon>
        <taxon>Bacillati</taxon>
        <taxon>Bacillota</taxon>
        <taxon>Clostridia</taxon>
        <taxon>Eubacteriales</taxon>
        <taxon>Clostridiaceae</taxon>
        <taxon>Clostridium</taxon>
    </lineage>
</organism>
<dbReference type="PRINTS" id="PR00344">
    <property type="entry name" value="BCTRLSENSOR"/>
</dbReference>
<dbReference type="PANTHER" id="PTHR45528:SF10">
    <property type="entry name" value="METHYL-ACCEPTING CHEMOTAXIS PROTEIN"/>
    <property type="match status" value="1"/>
</dbReference>
<dbReference type="FunFam" id="1.10.287.130:FF:000001">
    <property type="entry name" value="Two-component sensor histidine kinase"/>
    <property type="match status" value="1"/>
</dbReference>
<dbReference type="InterPro" id="IPR036890">
    <property type="entry name" value="HATPase_C_sf"/>
</dbReference>
<evidence type="ECO:0000256" key="10">
    <source>
        <dbReference type="ARBA" id="ARBA00023136"/>
    </source>
</evidence>
<proteinExistence type="predicted"/>
<evidence type="ECO:0000259" key="12">
    <source>
        <dbReference type="PROSITE" id="PS50109"/>
    </source>
</evidence>
<dbReference type="InterPro" id="IPR050398">
    <property type="entry name" value="HssS/ArlS-like"/>
</dbReference>
<dbReference type="GO" id="GO:0005886">
    <property type="term" value="C:plasma membrane"/>
    <property type="evidence" value="ECO:0007669"/>
    <property type="project" value="TreeGrafter"/>
</dbReference>
<evidence type="ECO:0000256" key="8">
    <source>
        <dbReference type="ARBA" id="ARBA00022989"/>
    </source>
</evidence>
<dbReference type="Pfam" id="PF02518">
    <property type="entry name" value="HATPase_c"/>
    <property type="match status" value="1"/>
</dbReference>
<dbReference type="InterPro" id="IPR003660">
    <property type="entry name" value="HAMP_dom"/>
</dbReference>